<proteinExistence type="inferred from homology"/>
<dbReference type="InterPro" id="IPR023753">
    <property type="entry name" value="FAD/NAD-binding_dom"/>
</dbReference>
<dbReference type="STRING" id="1511.CLOST_1419"/>
<comment type="catalytic activity">
    <reaction evidence="7">
        <text>a quinone + NADH + H(+) = a quinol + NAD(+)</text>
        <dbReference type="Rhea" id="RHEA:46160"/>
        <dbReference type="ChEBI" id="CHEBI:15378"/>
        <dbReference type="ChEBI" id="CHEBI:24646"/>
        <dbReference type="ChEBI" id="CHEBI:57540"/>
        <dbReference type="ChEBI" id="CHEBI:57945"/>
        <dbReference type="ChEBI" id="CHEBI:132124"/>
        <dbReference type="EC" id="1.6.5.9"/>
    </reaction>
</comment>
<dbReference type="InterPro" id="IPR045024">
    <property type="entry name" value="NDH-2"/>
</dbReference>
<evidence type="ECO:0000259" key="9">
    <source>
        <dbReference type="Pfam" id="PF07992"/>
    </source>
</evidence>
<evidence type="ECO:0000256" key="2">
    <source>
        <dbReference type="ARBA" id="ARBA00012637"/>
    </source>
</evidence>
<accession>E3PRN5</accession>
<dbReference type="KEGG" id="cst:CLOST_1419"/>
<keyword evidence="6" id="KW-0520">NAD</keyword>
<evidence type="ECO:0000256" key="3">
    <source>
        <dbReference type="ARBA" id="ARBA00022630"/>
    </source>
</evidence>
<dbReference type="Proteomes" id="UP000007041">
    <property type="component" value="Chromosome"/>
</dbReference>
<dbReference type="AlphaFoldDB" id="E3PRN5"/>
<evidence type="ECO:0000256" key="5">
    <source>
        <dbReference type="ARBA" id="ARBA00023002"/>
    </source>
</evidence>
<dbReference type="HOGENOM" id="CLU_021377_6_0_9"/>
<keyword evidence="8" id="KW-0472">Membrane</keyword>
<sequence>MERIVVLGAGYAGVLTAKKLEKKFKKNTDISIKIIDKNPFHTMLTELHEVAANRVDEDSIKMSLKKIFAGRKVNVVMDDIDNVDFENKKLVGKTTDYPYDYLVIAAGSKPTYFGVEGAEEFSHKLWSYDDAVKLREHIHESFRKAALETDAQKRKLLLSFYVVGAGFTGVEMIGELAEYVPFLCHKYEINKSDVSLNNVDILPRTVPILPEKLSDKVENRLKKMNVNMILGAGVVGIGKDFIKVKINDKENVFPAGTVIWAAGIEGSDITNDAASKISSERRGRIKVDPYLRSIDDEKVYVIGDNMFYIPEGEAAPVPQMVENCEHSASTAAHNIFTSITKSGQLKKYKPEFHGVMVSVGGRYAVARVGTPKMMMNLPSFFAMMVKHLINMVYFIQVMGWTKIFSYLKHEFFTIRNNRSIVGGHFSNVTPSFLMVPLRVWLGMVWLFEGIKKVMEGWLDAPKLSGFFGGANAWYQSIINPGAWAEAGADAVSAATGTAEAAADAVTAATGAGEALGEAVQAAGQAIINWDIFGLLKVFFVSGKPVAEAGLSDFAFKIDIPFLNSMLDKFVISSDGMQVFMQSFIVLAEIAIGLALIAGLFTFLSAGASVVLQIMFVTTTGLYLNTFWMIFAGIAVLIGAGRTLGLDYYVMPWLKKAWRNNGFARKWYLYHD</sequence>
<organism evidence="10 11">
    <name type="scientific">Acetoanaerobium sticklandii (strain ATCC 12662 / DSM 519 / JCM 1433 / CCUG 9281 / NCIMB 10654 / HF)</name>
    <name type="common">Clostridium sticklandii</name>
    <dbReference type="NCBI Taxonomy" id="499177"/>
    <lineage>
        <taxon>Bacteria</taxon>
        <taxon>Bacillati</taxon>
        <taxon>Bacillota</taxon>
        <taxon>Clostridia</taxon>
        <taxon>Peptostreptococcales</taxon>
        <taxon>Filifactoraceae</taxon>
        <taxon>Acetoanaerobium</taxon>
    </lineage>
</organism>
<dbReference type="InterPro" id="IPR036188">
    <property type="entry name" value="FAD/NAD-bd_sf"/>
</dbReference>
<dbReference type="PANTHER" id="PTHR43706">
    <property type="entry name" value="NADH DEHYDROGENASE"/>
    <property type="match status" value="1"/>
</dbReference>
<feature type="domain" description="FAD/NAD(P)-binding" evidence="9">
    <location>
        <begin position="3"/>
        <end position="306"/>
    </location>
</feature>
<reference evidence="11" key="1">
    <citation type="journal article" date="2010" name="BMC Genomics">
        <title>Clostridium sticklandii, a specialist in amino acid degradation:revisiting its metabolism through its genome sequence.</title>
        <authorList>
            <person name="Fonknechten N."/>
            <person name="Chaussonnerie S."/>
            <person name="Tricot S."/>
            <person name="Lajus A."/>
            <person name="Andreesen J.R."/>
            <person name="Perchat N."/>
            <person name="Pelletier E."/>
            <person name="Gouyvenoux M."/>
            <person name="Barbe V."/>
            <person name="Salanoubat M."/>
            <person name="Le Paslier D."/>
            <person name="Weissenbach J."/>
            <person name="Cohen G.N."/>
            <person name="Kreimeyer A."/>
        </authorList>
    </citation>
    <scope>NUCLEOTIDE SEQUENCE [LARGE SCALE GENOMIC DNA]</scope>
    <source>
        <strain evidence="11">ATCC 12662 / DSM 519 / JCM 1433 / CCUG 9281 / NCIMB 10654 / HF</strain>
    </source>
</reference>
<comment type="similarity">
    <text evidence="1">Belongs to the NADH dehydrogenase family.</text>
</comment>
<evidence type="ECO:0000256" key="1">
    <source>
        <dbReference type="ARBA" id="ARBA00005272"/>
    </source>
</evidence>
<evidence type="ECO:0000256" key="8">
    <source>
        <dbReference type="SAM" id="Phobius"/>
    </source>
</evidence>
<dbReference type="EMBL" id="FP565809">
    <property type="protein sequence ID" value="CBH21539.1"/>
    <property type="molecule type" value="Genomic_DNA"/>
</dbReference>
<evidence type="ECO:0000313" key="11">
    <source>
        <dbReference type="Proteomes" id="UP000007041"/>
    </source>
</evidence>
<dbReference type="EC" id="1.6.5.9" evidence="2"/>
<protein>
    <recommendedName>
        <fullName evidence="2">NADH:ubiquinone reductase (non-electrogenic)</fullName>
        <ecNumber evidence="2">1.6.5.9</ecNumber>
    </recommendedName>
</protein>
<dbReference type="SUPFAM" id="SSF51905">
    <property type="entry name" value="FAD/NAD(P)-binding domain"/>
    <property type="match status" value="2"/>
</dbReference>
<keyword evidence="8" id="KW-1133">Transmembrane helix</keyword>
<dbReference type="Gene3D" id="3.50.50.100">
    <property type="match status" value="1"/>
</dbReference>
<dbReference type="PANTHER" id="PTHR43706:SF47">
    <property type="entry name" value="EXTERNAL NADH-UBIQUINONE OXIDOREDUCTASE 1, MITOCHONDRIAL-RELATED"/>
    <property type="match status" value="1"/>
</dbReference>
<keyword evidence="4" id="KW-0274">FAD</keyword>
<dbReference type="BioCyc" id="CSTI499177:GJE9-1470-MONOMER"/>
<dbReference type="Pfam" id="PF07992">
    <property type="entry name" value="Pyr_redox_2"/>
    <property type="match status" value="1"/>
</dbReference>
<evidence type="ECO:0000313" key="10">
    <source>
        <dbReference type="EMBL" id="CBH21539.1"/>
    </source>
</evidence>
<dbReference type="PRINTS" id="PR00368">
    <property type="entry name" value="FADPNR"/>
</dbReference>
<keyword evidence="5" id="KW-0560">Oxidoreductase</keyword>
<evidence type="ECO:0000256" key="7">
    <source>
        <dbReference type="ARBA" id="ARBA00047599"/>
    </source>
</evidence>
<feature type="transmembrane region" description="Helical" evidence="8">
    <location>
        <begin position="626"/>
        <end position="649"/>
    </location>
</feature>
<evidence type="ECO:0000256" key="6">
    <source>
        <dbReference type="ARBA" id="ARBA00023027"/>
    </source>
</evidence>
<keyword evidence="3" id="KW-0285">Flavoprotein</keyword>
<name>E3PRN5_ACESD</name>
<dbReference type="GO" id="GO:0050136">
    <property type="term" value="F:NADH dehydrogenase (quinone) (non-electrogenic) activity"/>
    <property type="evidence" value="ECO:0007669"/>
    <property type="project" value="UniProtKB-EC"/>
</dbReference>
<keyword evidence="11" id="KW-1185">Reference proteome</keyword>
<evidence type="ECO:0000256" key="4">
    <source>
        <dbReference type="ARBA" id="ARBA00022827"/>
    </source>
</evidence>
<feature type="transmembrane region" description="Helical" evidence="8">
    <location>
        <begin position="583"/>
        <end position="614"/>
    </location>
</feature>
<keyword evidence="8" id="KW-0812">Transmembrane</keyword>
<dbReference type="eggNOG" id="COG1252">
    <property type="taxonomic scope" value="Bacteria"/>
</dbReference>
<gene>
    <name evidence="10" type="ordered locus">CLOST_1419</name>
</gene>